<evidence type="ECO:0000256" key="2">
    <source>
        <dbReference type="ARBA" id="ARBA00001946"/>
    </source>
</evidence>
<dbReference type="Gene3D" id="3.90.79.10">
    <property type="entry name" value="Nucleoside Triphosphate Pyrophosphohydrolase"/>
    <property type="match status" value="1"/>
</dbReference>
<keyword evidence="3 4" id="KW-0378">Hydrolase</keyword>
<comment type="caution">
    <text evidence="6">The sequence shown here is derived from an EMBL/GenBank/DDBJ whole genome shotgun (WGS) entry which is preliminary data.</text>
</comment>
<dbReference type="PANTHER" id="PTHR11839:SF22">
    <property type="entry name" value="NUDIX HYDROLASE 26, CHLOROPLASTIC"/>
    <property type="match status" value="1"/>
</dbReference>
<protein>
    <recommendedName>
        <fullName evidence="4">RNA pyrophosphohydrolase</fullName>
        <ecNumber evidence="4">3.6.1.-</ecNumber>
    </recommendedName>
    <alternativeName>
        <fullName evidence="4">(Di)nucleoside polyphosphate hydrolase</fullName>
    </alternativeName>
</protein>
<dbReference type="EC" id="3.6.1.-" evidence="4"/>
<dbReference type="RefSeq" id="WP_320499474.1">
    <property type="nucleotide sequence ID" value="NZ_JAXCLX010000001.1"/>
</dbReference>
<dbReference type="PANTHER" id="PTHR11839">
    <property type="entry name" value="UDP/ADP-SUGAR PYROPHOSPHATASE"/>
    <property type="match status" value="1"/>
</dbReference>
<proteinExistence type="inferred from homology"/>
<dbReference type="HAMAP" id="MF_00298">
    <property type="entry name" value="Nudix_RppH"/>
    <property type="match status" value="1"/>
</dbReference>
<dbReference type="InterPro" id="IPR020476">
    <property type="entry name" value="Nudix_hydrolase"/>
</dbReference>
<dbReference type="InterPro" id="IPR020084">
    <property type="entry name" value="NUDIX_hydrolase_CS"/>
</dbReference>
<dbReference type="CDD" id="cd03671">
    <property type="entry name" value="NUDIX_Ap4A_hydrolase_plant_like"/>
    <property type="match status" value="1"/>
</dbReference>
<evidence type="ECO:0000256" key="3">
    <source>
        <dbReference type="ARBA" id="ARBA00022801"/>
    </source>
</evidence>
<organism evidence="6 7">
    <name type="scientific">Dongia rigui</name>
    <dbReference type="NCBI Taxonomy" id="940149"/>
    <lineage>
        <taxon>Bacteria</taxon>
        <taxon>Pseudomonadati</taxon>
        <taxon>Pseudomonadota</taxon>
        <taxon>Alphaproteobacteria</taxon>
        <taxon>Rhodospirillales</taxon>
        <taxon>Dongiaceae</taxon>
        <taxon>Dongia</taxon>
    </lineage>
</organism>
<sequence length="162" mass="18621">MSAITDIEIDQLPYRKGVGIVLLNGHDLVFVAQRLDSPEPAWQMPQGGIDKGEEPIAAAWRELYEETGVKSAVLIAETPDWLRYDLPRELVPHIWKGRYRGQKQKWFAFRFTGTDAEININGEHPEFSEWRWADFKKTPDLIVAFKRPLYEQVVSAFGHLVG</sequence>
<dbReference type="PROSITE" id="PS51462">
    <property type="entry name" value="NUDIX"/>
    <property type="match status" value="1"/>
</dbReference>
<evidence type="ECO:0000256" key="1">
    <source>
        <dbReference type="ARBA" id="ARBA00001936"/>
    </source>
</evidence>
<dbReference type="Proteomes" id="UP001271769">
    <property type="component" value="Unassembled WGS sequence"/>
</dbReference>
<accession>A0ABU5DUZ3</accession>
<comment type="cofactor">
    <cofactor evidence="2">
        <name>Mg(2+)</name>
        <dbReference type="ChEBI" id="CHEBI:18420"/>
    </cofactor>
</comment>
<evidence type="ECO:0000313" key="6">
    <source>
        <dbReference type="EMBL" id="MDY0871107.1"/>
    </source>
</evidence>
<evidence type="ECO:0000256" key="4">
    <source>
        <dbReference type="HAMAP-Rule" id="MF_00298"/>
    </source>
</evidence>
<dbReference type="PROSITE" id="PS00893">
    <property type="entry name" value="NUDIX_BOX"/>
    <property type="match status" value="1"/>
</dbReference>
<comment type="cofactor">
    <cofactor evidence="1">
        <name>Mn(2+)</name>
        <dbReference type="ChEBI" id="CHEBI:29035"/>
    </cofactor>
</comment>
<feature type="short sequence motif" description="Nudix box" evidence="4">
    <location>
        <begin position="47"/>
        <end position="68"/>
    </location>
</feature>
<comment type="cofactor">
    <cofactor evidence="4">
        <name>a divalent metal cation</name>
        <dbReference type="ChEBI" id="CHEBI:60240"/>
    </cofactor>
</comment>
<keyword evidence="7" id="KW-1185">Reference proteome</keyword>
<dbReference type="InterPro" id="IPR022927">
    <property type="entry name" value="RppH"/>
</dbReference>
<dbReference type="NCBIfam" id="NF001936">
    <property type="entry name" value="PRK00714.1-3"/>
    <property type="match status" value="1"/>
</dbReference>
<comment type="function">
    <text evidence="4">Accelerates the degradation of transcripts by removing pyrophosphate from the 5'-end of triphosphorylated RNA, leading to a more labile monophosphorylated state that can stimulate subsequent ribonuclease cleavage.</text>
</comment>
<dbReference type="GO" id="GO:0016787">
    <property type="term" value="F:hydrolase activity"/>
    <property type="evidence" value="ECO:0007669"/>
    <property type="project" value="UniProtKB-KW"/>
</dbReference>
<comment type="similarity">
    <text evidence="4">Belongs to the Nudix hydrolase family. RppH subfamily.</text>
</comment>
<evidence type="ECO:0000313" key="7">
    <source>
        <dbReference type="Proteomes" id="UP001271769"/>
    </source>
</evidence>
<feature type="domain" description="Nudix hydrolase" evidence="5">
    <location>
        <begin position="13"/>
        <end position="155"/>
    </location>
</feature>
<evidence type="ECO:0000259" key="5">
    <source>
        <dbReference type="PROSITE" id="PS51462"/>
    </source>
</evidence>
<dbReference type="NCBIfam" id="NF001938">
    <property type="entry name" value="PRK00714.1-5"/>
    <property type="match status" value="1"/>
</dbReference>
<dbReference type="EMBL" id="JAXCLX010000001">
    <property type="protein sequence ID" value="MDY0871107.1"/>
    <property type="molecule type" value="Genomic_DNA"/>
</dbReference>
<gene>
    <name evidence="4" type="primary">rppH</name>
    <name evidence="4" type="synonym">nudH</name>
    <name evidence="6" type="ORF">SMD31_04210</name>
</gene>
<dbReference type="PRINTS" id="PR00502">
    <property type="entry name" value="NUDIXFAMILY"/>
</dbReference>
<name>A0ABU5DUZ3_9PROT</name>
<dbReference type="InterPro" id="IPR000086">
    <property type="entry name" value="NUDIX_hydrolase_dom"/>
</dbReference>
<dbReference type="InterPro" id="IPR015797">
    <property type="entry name" value="NUDIX_hydrolase-like_dom_sf"/>
</dbReference>
<reference evidence="6 7" key="1">
    <citation type="journal article" date="2013" name="Antonie Van Leeuwenhoek">
        <title>Dongia rigui sp. nov., isolated from freshwater of a large wetland in Korea.</title>
        <authorList>
            <person name="Baik K.S."/>
            <person name="Hwang Y.M."/>
            <person name="Choi J.S."/>
            <person name="Kwon J."/>
            <person name="Seong C.N."/>
        </authorList>
    </citation>
    <scope>NUCLEOTIDE SEQUENCE [LARGE SCALE GENOMIC DNA]</scope>
    <source>
        <strain evidence="6 7">04SU4-P</strain>
    </source>
</reference>
<dbReference type="SUPFAM" id="SSF55811">
    <property type="entry name" value="Nudix"/>
    <property type="match status" value="1"/>
</dbReference>
<dbReference type="Pfam" id="PF00293">
    <property type="entry name" value="NUDIX"/>
    <property type="match status" value="1"/>
</dbReference>